<feature type="domain" description="Ribosomal RNA-processing protein 14/surfeit locus protein 6 C-terminal" evidence="5">
    <location>
        <begin position="254"/>
        <end position="333"/>
    </location>
</feature>
<gene>
    <name evidence="7" type="ORF">RJ640_018274</name>
</gene>
<feature type="compositionally biased region" description="Basic residues" evidence="4">
    <location>
        <begin position="330"/>
        <end position="342"/>
    </location>
</feature>
<evidence type="ECO:0000259" key="5">
    <source>
        <dbReference type="Pfam" id="PF04935"/>
    </source>
</evidence>
<dbReference type="GO" id="GO:0003723">
    <property type="term" value="F:RNA binding"/>
    <property type="evidence" value="ECO:0007669"/>
    <property type="project" value="TreeGrafter"/>
</dbReference>
<feature type="region of interest" description="Disordered" evidence="4">
    <location>
        <begin position="287"/>
        <end position="357"/>
    </location>
</feature>
<name>A0AA88QNR7_9ASTE</name>
<feature type="domain" description="Ribosomal RNA-processing protein 14 N-terminal" evidence="6">
    <location>
        <begin position="32"/>
        <end position="91"/>
    </location>
</feature>
<evidence type="ECO:0000256" key="1">
    <source>
        <dbReference type="ARBA" id="ARBA00004123"/>
    </source>
</evidence>
<feature type="compositionally biased region" description="Gly residues" evidence="4">
    <location>
        <begin position="186"/>
        <end position="197"/>
    </location>
</feature>
<dbReference type="EMBL" id="JAVXUO010002935">
    <property type="protein sequence ID" value="KAK2968181.1"/>
    <property type="molecule type" value="Genomic_DNA"/>
</dbReference>
<feature type="compositionally biased region" description="Basic and acidic residues" evidence="4">
    <location>
        <begin position="295"/>
        <end position="316"/>
    </location>
</feature>
<evidence type="ECO:0000256" key="2">
    <source>
        <dbReference type="ARBA" id="ARBA00005904"/>
    </source>
</evidence>
<evidence type="ECO:0000256" key="3">
    <source>
        <dbReference type="ARBA" id="ARBA00023242"/>
    </source>
</evidence>
<dbReference type="AlphaFoldDB" id="A0AA88QNR7"/>
<organism evidence="7 8">
    <name type="scientific">Escallonia rubra</name>
    <dbReference type="NCBI Taxonomy" id="112253"/>
    <lineage>
        <taxon>Eukaryota</taxon>
        <taxon>Viridiplantae</taxon>
        <taxon>Streptophyta</taxon>
        <taxon>Embryophyta</taxon>
        <taxon>Tracheophyta</taxon>
        <taxon>Spermatophyta</taxon>
        <taxon>Magnoliopsida</taxon>
        <taxon>eudicotyledons</taxon>
        <taxon>Gunneridae</taxon>
        <taxon>Pentapetalae</taxon>
        <taxon>asterids</taxon>
        <taxon>campanulids</taxon>
        <taxon>Escalloniales</taxon>
        <taxon>Escalloniaceae</taxon>
        <taxon>Escallonia</taxon>
    </lineage>
</organism>
<comment type="similarity">
    <text evidence="2">Belongs to the SURF6 family.</text>
</comment>
<dbReference type="Proteomes" id="UP001187471">
    <property type="component" value="Unassembled WGS sequence"/>
</dbReference>
<sequence>MKKKKQSHQTTVAAAAPPSTTATTADDLRTLVHSHAAFFDRLVELIPAKFYLDSSDSKPYFQGLSKAAKASAKLQTKQNLKLARRQRLDPDKSQSSTLDLLKRNIEKENTNGIEKDDVDEVHDDADISTKPITDLDGDKKSVTYEELQQRLHSKLEALRANRGQGKRSMVEKRDNYVKKRKRSDYFGGGGGGRGGNLGKSEGEIEKDAAEAVKGVEFGRVRLNDGIGGVGKKRRKGGKAVELERARVLQEAKSDPVVAKKESWKAAVSRAAGVKVHDDPRILKESIKKERKRHEKNASKWKDRVESKEKVKVEKQQKRAGNIADRAEQKKARKIAKREKKLMRPGFEGRKEGYINGG</sequence>
<dbReference type="GO" id="GO:0042273">
    <property type="term" value="P:ribosomal large subunit biogenesis"/>
    <property type="evidence" value="ECO:0007669"/>
    <property type="project" value="TreeGrafter"/>
</dbReference>
<feature type="region of interest" description="Disordered" evidence="4">
    <location>
        <begin position="1"/>
        <end position="23"/>
    </location>
</feature>
<comment type="subcellular location">
    <subcellularLocation>
        <location evidence="1">Nucleus</location>
    </subcellularLocation>
</comment>
<feature type="region of interest" description="Disordered" evidence="4">
    <location>
        <begin position="181"/>
        <end position="200"/>
    </location>
</feature>
<dbReference type="GO" id="GO:0042274">
    <property type="term" value="P:ribosomal small subunit biogenesis"/>
    <property type="evidence" value="ECO:0007669"/>
    <property type="project" value="TreeGrafter"/>
</dbReference>
<dbReference type="InterPro" id="IPR007019">
    <property type="entry name" value="SURF6"/>
</dbReference>
<dbReference type="GO" id="GO:0003677">
    <property type="term" value="F:DNA binding"/>
    <property type="evidence" value="ECO:0007669"/>
    <property type="project" value="TreeGrafter"/>
</dbReference>
<dbReference type="InterPro" id="IPR029190">
    <property type="entry name" value="Rrp14/SURF6_C"/>
</dbReference>
<feature type="compositionally biased region" description="Basic and acidic residues" evidence="4">
    <location>
        <begin position="346"/>
        <end position="357"/>
    </location>
</feature>
<evidence type="ECO:0000313" key="7">
    <source>
        <dbReference type="EMBL" id="KAK2968181.1"/>
    </source>
</evidence>
<keyword evidence="8" id="KW-1185">Reference proteome</keyword>
<protein>
    <recommendedName>
        <fullName evidence="9">Surfeit locus protein 6</fullName>
    </recommendedName>
</protein>
<evidence type="ECO:0008006" key="9">
    <source>
        <dbReference type="Google" id="ProtNLM"/>
    </source>
</evidence>
<feature type="region of interest" description="Disordered" evidence="4">
    <location>
        <begin position="81"/>
        <end position="103"/>
    </location>
</feature>
<comment type="caution">
    <text evidence="7">The sequence shown here is derived from an EMBL/GenBank/DDBJ whole genome shotgun (WGS) entry which is preliminary data.</text>
</comment>
<reference evidence="7" key="1">
    <citation type="submission" date="2022-12" db="EMBL/GenBank/DDBJ databases">
        <title>Draft genome assemblies for two species of Escallonia (Escalloniales).</title>
        <authorList>
            <person name="Chanderbali A."/>
            <person name="Dervinis C."/>
            <person name="Anghel I."/>
            <person name="Soltis D."/>
            <person name="Soltis P."/>
            <person name="Zapata F."/>
        </authorList>
    </citation>
    <scope>NUCLEOTIDE SEQUENCE</scope>
    <source>
        <strain evidence="7">UCBG92.1500</strain>
        <tissue evidence="7">Leaf</tissue>
    </source>
</reference>
<dbReference type="PANTHER" id="PTHR14369">
    <property type="entry name" value="SURFEIT LOCUS PROTEIN 6"/>
    <property type="match status" value="1"/>
</dbReference>
<dbReference type="GO" id="GO:0005730">
    <property type="term" value="C:nucleolus"/>
    <property type="evidence" value="ECO:0007669"/>
    <property type="project" value="TreeGrafter"/>
</dbReference>
<feature type="compositionally biased region" description="Low complexity" evidence="4">
    <location>
        <begin position="10"/>
        <end position="23"/>
    </location>
</feature>
<dbReference type="PANTHER" id="PTHR14369:SF0">
    <property type="entry name" value="SURFEIT LOCUS PROTEIN 6"/>
    <property type="match status" value="1"/>
</dbReference>
<evidence type="ECO:0000259" key="6">
    <source>
        <dbReference type="Pfam" id="PF15459"/>
    </source>
</evidence>
<proteinExistence type="inferred from homology"/>
<dbReference type="Pfam" id="PF04935">
    <property type="entry name" value="SURF6"/>
    <property type="match status" value="1"/>
</dbReference>
<accession>A0AA88QNR7</accession>
<keyword evidence="3" id="KW-0539">Nucleus</keyword>
<dbReference type="InterPro" id="IPR029188">
    <property type="entry name" value="Rrp14_N"/>
</dbReference>
<evidence type="ECO:0000256" key="4">
    <source>
        <dbReference type="SAM" id="MobiDB-lite"/>
    </source>
</evidence>
<evidence type="ECO:0000313" key="8">
    <source>
        <dbReference type="Proteomes" id="UP001187471"/>
    </source>
</evidence>
<dbReference type="Pfam" id="PF15459">
    <property type="entry name" value="RRP14"/>
    <property type="match status" value="1"/>
</dbReference>